<reference evidence="1" key="1">
    <citation type="journal article" date="2014" name="Int. J. Syst. Evol. Microbiol.">
        <title>Complete genome sequence of Corynebacterium casei LMG S-19264T (=DSM 44701T), isolated from a smear-ripened cheese.</title>
        <authorList>
            <consortium name="US DOE Joint Genome Institute (JGI-PGF)"/>
            <person name="Walter F."/>
            <person name="Albersmeier A."/>
            <person name="Kalinowski J."/>
            <person name="Ruckert C."/>
        </authorList>
    </citation>
    <scope>NUCLEOTIDE SEQUENCE</scope>
    <source>
        <strain evidence="1">CCM 7897</strain>
    </source>
</reference>
<gene>
    <name evidence="1" type="ORF">GCM10007301_53560</name>
</gene>
<accession>A0A917CHS1</accession>
<name>A0A917CHS1_9HYPH</name>
<organism evidence="1 2">
    <name type="scientific">Azorhizobium oxalatiphilum</name>
    <dbReference type="NCBI Taxonomy" id="980631"/>
    <lineage>
        <taxon>Bacteria</taxon>
        <taxon>Pseudomonadati</taxon>
        <taxon>Pseudomonadota</taxon>
        <taxon>Alphaproteobacteria</taxon>
        <taxon>Hyphomicrobiales</taxon>
        <taxon>Xanthobacteraceae</taxon>
        <taxon>Azorhizobium</taxon>
    </lineage>
</organism>
<evidence type="ECO:0000313" key="2">
    <source>
        <dbReference type="Proteomes" id="UP000606044"/>
    </source>
</evidence>
<dbReference type="AlphaFoldDB" id="A0A917CHS1"/>
<proteinExistence type="predicted"/>
<dbReference type="Proteomes" id="UP000606044">
    <property type="component" value="Unassembled WGS sequence"/>
</dbReference>
<reference evidence="1" key="2">
    <citation type="submission" date="2020-09" db="EMBL/GenBank/DDBJ databases">
        <authorList>
            <person name="Sun Q."/>
            <person name="Sedlacek I."/>
        </authorList>
    </citation>
    <scope>NUCLEOTIDE SEQUENCE</scope>
    <source>
        <strain evidence="1">CCM 7897</strain>
    </source>
</reference>
<protein>
    <recommendedName>
        <fullName evidence="3">Abi-like protein</fullName>
    </recommendedName>
</protein>
<evidence type="ECO:0008006" key="3">
    <source>
        <dbReference type="Google" id="ProtNLM"/>
    </source>
</evidence>
<keyword evidence="2" id="KW-1185">Reference proteome</keyword>
<evidence type="ECO:0000313" key="1">
    <source>
        <dbReference type="EMBL" id="GGF86966.1"/>
    </source>
</evidence>
<comment type="caution">
    <text evidence="1">The sequence shown here is derived from an EMBL/GenBank/DDBJ whole genome shotgun (WGS) entry which is preliminary data.</text>
</comment>
<dbReference type="EMBL" id="BMCT01000012">
    <property type="protein sequence ID" value="GGF86966.1"/>
    <property type="molecule type" value="Genomic_DNA"/>
</dbReference>
<sequence>MPASNPDRMTIIKAALSAARMSTYEAATSTAGAEALELYVWNARMSAAFLGPLHICEVVLRNCAANAIEAVYGPRWPWSPGFETSLPHPQAGYSPKFDLQIVRHKHSVTGGVISDLKFAFWQQLFTRRHDHRIWNNHLFQVMPGSQAGCEVRSIVKAVYADLETIRRLRNRIAHHEPIFHRDLAREFDLIAALIGQTCPTTAGWMRYHYETDIRTLLSTRP</sequence>